<proteinExistence type="predicted"/>
<evidence type="ECO:0000313" key="2">
    <source>
        <dbReference type="EMBL" id="KAH3892137.1"/>
    </source>
</evidence>
<evidence type="ECO:0000256" key="1">
    <source>
        <dbReference type="SAM" id="Phobius"/>
    </source>
</evidence>
<accession>A0A9D4NF95</accession>
<dbReference type="Proteomes" id="UP000828390">
    <property type="component" value="Unassembled WGS sequence"/>
</dbReference>
<keyword evidence="3" id="KW-1185">Reference proteome</keyword>
<dbReference type="AlphaFoldDB" id="A0A9D4NF95"/>
<feature type="transmembrane region" description="Helical" evidence="1">
    <location>
        <begin position="20"/>
        <end position="37"/>
    </location>
</feature>
<keyword evidence="1" id="KW-0812">Transmembrane</keyword>
<dbReference type="EMBL" id="JAIWYP010000001">
    <property type="protein sequence ID" value="KAH3892137.1"/>
    <property type="molecule type" value="Genomic_DNA"/>
</dbReference>
<evidence type="ECO:0000313" key="3">
    <source>
        <dbReference type="Proteomes" id="UP000828390"/>
    </source>
</evidence>
<reference evidence="2" key="2">
    <citation type="submission" date="2020-11" db="EMBL/GenBank/DDBJ databases">
        <authorList>
            <person name="McCartney M.A."/>
            <person name="Auch B."/>
            <person name="Kono T."/>
            <person name="Mallez S."/>
            <person name="Becker A."/>
            <person name="Gohl D.M."/>
            <person name="Silverstein K.A.T."/>
            <person name="Koren S."/>
            <person name="Bechman K.B."/>
            <person name="Herman A."/>
            <person name="Abrahante J.E."/>
            <person name="Garbe J."/>
        </authorList>
    </citation>
    <scope>NUCLEOTIDE SEQUENCE</scope>
    <source>
        <strain evidence="2">Duluth1</strain>
        <tissue evidence="2">Whole animal</tissue>
    </source>
</reference>
<protein>
    <submittedName>
        <fullName evidence="2">Uncharacterized protein</fullName>
    </submittedName>
</protein>
<comment type="caution">
    <text evidence="2">The sequence shown here is derived from an EMBL/GenBank/DDBJ whole genome shotgun (WGS) entry which is preliminary data.</text>
</comment>
<name>A0A9D4NF95_DREPO</name>
<feature type="non-terminal residue" evidence="2">
    <location>
        <position position="56"/>
    </location>
</feature>
<organism evidence="2 3">
    <name type="scientific">Dreissena polymorpha</name>
    <name type="common">Zebra mussel</name>
    <name type="synonym">Mytilus polymorpha</name>
    <dbReference type="NCBI Taxonomy" id="45954"/>
    <lineage>
        <taxon>Eukaryota</taxon>
        <taxon>Metazoa</taxon>
        <taxon>Spiralia</taxon>
        <taxon>Lophotrochozoa</taxon>
        <taxon>Mollusca</taxon>
        <taxon>Bivalvia</taxon>
        <taxon>Autobranchia</taxon>
        <taxon>Heteroconchia</taxon>
        <taxon>Euheterodonta</taxon>
        <taxon>Imparidentia</taxon>
        <taxon>Neoheterodontei</taxon>
        <taxon>Myida</taxon>
        <taxon>Dreissenoidea</taxon>
        <taxon>Dreissenidae</taxon>
        <taxon>Dreissena</taxon>
    </lineage>
</organism>
<keyword evidence="1" id="KW-1133">Transmembrane helix</keyword>
<sequence length="56" mass="6310">MFQAVRAPTGIGSATTAIHLLSWLISLMIFGMPLAVFEKKTYTEMREKKKCSYIKA</sequence>
<gene>
    <name evidence="2" type="ORF">DPMN_016249</name>
</gene>
<reference evidence="2" key="1">
    <citation type="journal article" date="2019" name="bioRxiv">
        <title>The Genome of the Zebra Mussel, Dreissena polymorpha: A Resource for Invasive Species Research.</title>
        <authorList>
            <person name="McCartney M.A."/>
            <person name="Auch B."/>
            <person name="Kono T."/>
            <person name="Mallez S."/>
            <person name="Zhang Y."/>
            <person name="Obille A."/>
            <person name="Becker A."/>
            <person name="Abrahante J.E."/>
            <person name="Garbe J."/>
            <person name="Badalamenti J.P."/>
            <person name="Herman A."/>
            <person name="Mangelson H."/>
            <person name="Liachko I."/>
            <person name="Sullivan S."/>
            <person name="Sone E.D."/>
            <person name="Koren S."/>
            <person name="Silverstein K.A.T."/>
            <person name="Beckman K.B."/>
            <person name="Gohl D.M."/>
        </authorList>
    </citation>
    <scope>NUCLEOTIDE SEQUENCE</scope>
    <source>
        <strain evidence="2">Duluth1</strain>
        <tissue evidence="2">Whole animal</tissue>
    </source>
</reference>
<keyword evidence="1" id="KW-0472">Membrane</keyword>